<evidence type="ECO:0000313" key="4">
    <source>
        <dbReference type="Proteomes" id="UP000001307"/>
    </source>
</evidence>
<dbReference type="OrthoDB" id="8948289at2759"/>
<feature type="compositionally biased region" description="Acidic residues" evidence="2">
    <location>
        <begin position="474"/>
        <end position="483"/>
    </location>
</feature>
<feature type="compositionally biased region" description="Basic and acidic residues" evidence="2">
    <location>
        <begin position="432"/>
        <end position="451"/>
    </location>
</feature>
<feature type="compositionally biased region" description="Polar residues" evidence="2">
    <location>
        <begin position="500"/>
        <end position="512"/>
    </location>
</feature>
<accession>E4XBV2</accession>
<keyword evidence="1" id="KW-0175">Coiled coil</keyword>
<evidence type="ECO:0000256" key="1">
    <source>
        <dbReference type="SAM" id="Coils"/>
    </source>
</evidence>
<dbReference type="AlphaFoldDB" id="E4XBV2"/>
<protein>
    <submittedName>
        <fullName evidence="3">Uncharacterized protein</fullName>
    </submittedName>
</protein>
<dbReference type="Proteomes" id="UP000001307">
    <property type="component" value="Unassembled WGS sequence"/>
</dbReference>
<evidence type="ECO:0000313" key="3">
    <source>
        <dbReference type="EMBL" id="CBY09077.1"/>
    </source>
</evidence>
<reference evidence="3" key="1">
    <citation type="journal article" date="2010" name="Science">
        <title>Plasticity of animal genome architecture unmasked by rapid evolution of a pelagic tunicate.</title>
        <authorList>
            <person name="Denoeud F."/>
            <person name="Henriet S."/>
            <person name="Mungpakdee S."/>
            <person name="Aury J.M."/>
            <person name="Da Silva C."/>
            <person name="Brinkmann H."/>
            <person name="Mikhaleva J."/>
            <person name="Olsen L.C."/>
            <person name="Jubin C."/>
            <person name="Canestro C."/>
            <person name="Bouquet J.M."/>
            <person name="Danks G."/>
            <person name="Poulain J."/>
            <person name="Campsteijn C."/>
            <person name="Adamski M."/>
            <person name="Cross I."/>
            <person name="Yadetie F."/>
            <person name="Muffato M."/>
            <person name="Louis A."/>
            <person name="Butcher S."/>
            <person name="Tsagkogeorga G."/>
            <person name="Konrad A."/>
            <person name="Singh S."/>
            <person name="Jensen M.F."/>
            <person name="Cong E.H."/>
            <person name="Eikeseth-Otteraa H."/>
            <person name="Noel B."/>
            <person name="Anthouard V."/>
            <person name="Porcel B.M."/>
            <person name="Kachouri-Lafond R."/>
            <person name="Nishino A."/>
            <person name="Ugolini M."/>
            <person name="Chourrout P."/>
            <person name="Nishida H."/>
            <person name="Aasland R."/>
            <person name="Huzurbazar S."/>
            <person name="Westhof E."/>
            <person name="Delsuc F."/>
            <person name="Lehrach H."/>
            <person name="Reinhardt R."/>
            <person name="Weissenbach J."/>
            <person name="Roy S.W."/>
            <person name="Artiguenave F."/>
            <person name="Postlethwait J.H."/>
            <person name="Manak J.R."/>
            <person name="Thompson E.M."/>
            <person name="Jaillon O."/>
            <person name="Du Pasquier L."/>
            <person name="Boudinot P."/>
            <person name="Liberles D.A."/>
            <person name="Volff J.N."/>
            <person name="Philippe H."/>
            <person name="Lenhard B."/>
            <person name="Roest Crollius H."/>
            <person name="Wincker P."/>
            <person name="Chourrout D."/>
        </authorList>
    </citation>
    <scope>NUCLEOTIDE SEQUENCE [LARGE SCALE GENOMIC DNA]</scope>
</reference>
<sequence>MPKTEAMKNKDAIEPAIKEIDSFLKKIGTEDFCKSERPEINNSESDDEPCCSKHIQRKREWQHEREILLARCKATENSQQVLRNVRGILEQLRAELKREETKRNELEKEFIQQRTLWMAEMKQLHETIYEFQRTEKMWIEEGGTVDSRVSMLHKKVQELRHEKCQIAKTAERERLNYEEQKNQLLQQIHHLNQGKFLSTPKSNSVELNSRLDNALEQIETVSRQLCSTNPDQQNTLQMSRQISSSTSRLDELTSVRPKSSFDLVRRERSKEFSRDILSDAADLTTDDENKVLPGLHQELMIKPFDKSSLLFGSRGMNASRNVPGLNGPIPWSQNGAIASSYAVNGGPFAFVSSTVSQMNGQVALPTFSPQTQSIQMQNLRNMSSLSLQGNMNSPAKQVVAPKTTADINKNEKSEVTKNSVRFGENKQGAAKAEAKQGHERAFDSDDGEARRRREMRMKRFKQLEAKRNAHAGETTDDGGIEEEPVPKTRRSRKYARSKTDTSASDMRAFSNK</sequence>
<name>E4XBV2_OIKDI</name>
<evidence type="ECO:0000256" key="2">
    <source>
        <dbReference type="SAM" id="MobiDB-lite"/>
    </source>
</evidence>
<proteinExistence type="predicted"/>
<dbReference type="InParanoid" id="E4XBV2"/>
<feature type="coiled-coil region" evidence="1">
    <location>
        <begin position="167"/>
        <end position="224"/>
    </location>
</feature>
<feature type="compositionally biased region" description="Basic residues" evidence="2">
    <location>
        <begin position="487"/>
        <end position="496"/>
    </location>
</feature>
<keyword evidence="4" id="KW-1185">Reference proteome</keyword>
<dbReference type="EMBL" id="FN653034">
    <property type="protein sequence ID" value="CBY09077.1"/>
    <property type="molecule type" value="Genomic_DNA"/>
</dbReference>
<gene>
    <name evidence="3" type="ORF">GSOID_T00006609001</name>
</gene>
<organism evidence="3">
    <name type="scientific">Oikopleura dioica</name>
    <name type="common">Tunicate</name>
    <dbReference type="NCBI Taxonomy" id="34765"/>
    <lineage>
        <taxon>Eukaryota</taxon>
        <taxon>Metazoa</taxon>
        <taxon>Chordata</taxon>
        <taxon>Tunicata</taxon>
        <taxon>Appendicularia</taxon>
        <taxon>Copelata</taxon>
        <taxon>Oikopleuridae</taxon>
        <taxon>Oikopleura</taxon>
    </lineage>
</organism>
<feature type="region of interest" description="Disordered" evidence="2">
    <location>
        <begin position="403"/>
        <end position="512"/>
    </location>
</feature>
<feature type="coiled-coil region" evidence="1">
    <location>
        <begin position="82"/>
        <end position="116"/>
    </location>
</feature>